<keyword evidence="4 9" id="KW-1133">Transmembrane helix</keyword>
<dbReference type="InterPro" id="IPR001304">
    <property type="entry name" value="C-type_lectin-like"/>
</dbReference>
<evidence type="ECO:0000313" key="14">
    <source>
        <dbReference type="RefSeq" id="XP_034064979.1"/>
    </source>
</evidence>
<feature type="domain" description="C-type lectin" evidence="11">
    <location>
        <begin position="349"/>
        <end position="465"/>
    </location>
</feature>
<dbReference type="SUPFAM" id="SSF56436">
    <property type="entry name" value="C-type lectin-like"/>
    <property type="match status" value="8"/>
</dbReference>
<keyword evidence="13" id="KW-1185">Reference proteome</keyword>
<feature type="domain" description="C-type lectin" evidence="11">
    <location>
        <begin position="921"/>
        <end position="1066"/>
    </location>
</feature>
<dbReference type="InterPro" id="IPR013806">
    <property type="entry name" value="Kringle-like"/>
</dbReference>
<dbReference type="SMART" id="SM00034">
    <property type="entry name" value="CLECT"/>
    <property type="match status" value="8"/>
</dbReference>
<evidence type="ECO:0000256" key="1">
    <source>
        <dbReference type="ARBA" id="ARBA00004167"/>
    </source>
</evidence>
<evidence type="ECO:0000256" key="6">
    <source>
        <dbReference type="ARBA" id="ARBA00023157"/>
    </source>
</evidence>
<feature type="domain" description="C-type lectin" evidence="11">
    <location>
        <begin position="210"/>
        <end position="325"/>
    </location>
</feature>
<evidence type="ECO:0000313" key="13">
    <source>
        <dbReference type="Proteomes" id="UP000515161"/>
    </source>
</evidence>
<dbReference type="KEGG" id="gacu:117541839"/>
<feature type="domain" description="C-type lectin" evidence="11">
    <location>
        <begin position="490"/>
        <end position="605"/>
    </location>
</feature>
<keyword evidence="5 9" id="KW-0472">Membrane</keyword>
<dbReference type="PROSITE" id="PS00615">
    <property type="entry name" value="C_TYPE_LECTIN_1"/>
    <property type="match status" value="3"/>
</dbReference>
<dbReference type="CDD" id="cd00062">
    <property type="entry name" value="FN2"/>
    <property type="match status" value="1"/>
</dbReference>
<dbReference type="InterPro" id="IPR050111">
    <property type="entry name" value="C-type_lectin/snaclec_domain"/>
</dbReference>
<feature type="disulfide bond" evidence="8">
    <location>
        <begin position="157"/>
        <end position="183"/>
    </location>
</feature>
<dbReference type="InterPro" id="IPR016186">
    <property type="entry name" value="C-type_lectin-like/link_sf"/>
</dbReference>
<dbReference type="PROSITE" id="PS50231">
    <property type="entry name" value="RICIN_B_LECTIN"/>
    <property type="match status" value="1"/>
</dbReference>
<reference evidence="14" key="1">
    <citation type="submission" date="2025-08" db="UniProtKB">
        <authorList>
            <consortium name="RefSeq"/>
        </authorList>
    </citation>
    <scope>IDENTIFICATION</scope>
</reference>
<feature type="chain" id="PRO_5028191090" evidence="10">
    <location>
        <begin position="23"/>
        <end position="1440"/>
    </location>
</feature>
<accession>A0A6P8TLI5</accession>
<evidence type="ECO:0000256" key="10">
    <source>
        <dbReference type="SAM" id="SignalP"/>
    </source>
</evidence>
<comment type="subcellular location">
    <subcellularLocation>
        <location evidence="1">Membrane</location>
        <topology evidence="1">Single-pass membrane protein</topology>
    </subcellularLocation>
</comment>
<evidence type="ECO:0000256" key="2">
    <source>
        <dbReference type="ARBA" id="ARBA00022692"/>
    </source>
</evidence>
<evidence type="ECO:0000256" key="5">
    <source>
        <dbReference type="ARBA" id="ARBA00023136"/>
    </source>
</evidence>
<evidence type="ECO:0000256" key="8">
    <source>
        <dbReference type="PROSITE-ProRule" id="PRU00479"/>
    </source>
</evidence>
<dbReference type="InterPro" id="IPR016187">
    <property type="entry name" value="CTDL_fold"/>
</dbReference>
<dbReference type="SUPFAM" id="SSF50370">
    <property type="entry name" value="Ricin B-like lectins"/>
    <property type="match status" value="1"/>
</dbReference>
<dbReference type="Gene3D" id="2.10.10.10">
    <property type="entry name" value="Fibronectin, type II, collagen-binding"/>
    <property type="match status" value="1"/>
</dbReference>
<evidence type="ECO:0000256" key="9">
    <source>
        <dbReference type="SAM" id="Phobius"/>
    </source>
</evidence>
<dbReference type="PANTHER" id="PTHR22803">
    <property type="entry name" value="MANNOSE, PHOSPHOLIPASE, LECTIN RECEPTOR RELATED"/>
    <property type="match status" value="1"/>
</dbReference>
<evidence type="ECO:0000259" key="11">
    <source>
        <dbReference type="PROSITE" id="PS50041"/>
    </source>
</evidence>
<dbReference type="GeneID" id="117541839"/>
<feature type="transmembrane region" description="Helical" evidence="9">
    <location>
        <begin position="1372"/>
        <end position="1394"/>
    </location>
</feature>
<dbReference type="Pfam" id="PF00040">
    <property type="entry name" value="fn2"/>
    <property type="match status" value="1"/>
</dbReference>
<dbReference type="InterPro" id="IPR035992">
    <property type="entry name" value="Ricin_B-like_lectins"/>
</dbReference>
<sequence>MATMRITCTALVLLIQTLQCLASDDSPFQLTNKNTGFCLVKTNNNCNDVRWTNGDRLLVQLSNKCLGVQGKSVGSEISLHECDENSDLQKWECKNGTLLALKGQEFYIELTADNTAVLSKTVGPNNHLTISGTSSGACARTYRELFAINGNAAGLPCMFPFKYKDKWYSNCITLDSPERHLWCAVETKYQSERWGFCPVTTKGDWNTHPTTGEYYQLNSQSALTWPQAEASCKQQGASLLSIYDLHQQAYVTALLGTGGNKLWTGLFLDPEHGWKWSNGRPYRYMNWDSGHPLADPGHNCAIADPAVQYSWQSSLCSKKLGYICYSKAAEALPTKAAETGFCSAPWIPYNSHCFNLNRTQKTWPEAQRDCRFEGGDLATIRNVEDQSFVISQLGYTSTDELWIGLNDRKTERQFDWIDHSTVSFTSWEFGKPAVSTDIKDCILIRGENGNWADRVCEEKHGSICMKMSASIPSGNEVEQDNGCKRGWRKHGSYCYFIGIQTKTLDEAKDDCRRSNSYLADVSNAVDNAFLVSLVGLRPEKYFWLGLSNQNNIDQFLWTNANSVRFTHWNAEMPGHRQGCVAMTTGFFAGLWDVLPCTNKEKYICKHLAEGAVLTPAPPSVTPTKCAVDWTRVGSRNYCFKLFKQESSDMKTWYEARDVCMALGGDLLSIHSSEELTSIQTRHGGRAWIGLSAPDPTTGYVWSDGSPLHFQHWEDGEPNNRNNAESCTEIQMYSIWTWNDVHCEMYRDWLCQIRAGITPNPTPGPVTPDYNRTSDGWLEWNGNQYYINENTMAMEEARHFCQKRHSDLVTINNEAESVFLWKQVSRTHGLYLIGLYVDLDGTYGWMDGSPVVFQRWDINQPNNQNNFESCAVMTNDLGFWHDYNCGYEHKSICKRRGSPPANATVAPTVLPKGGCPKNWKQFDLKCYSIINTQKETFNGAETQCRAMGGKLASILSRKAQVFLTTQLAEAPTTDLWIGLHLADSSLFFWTDGRPMRYTNWEIEQRHPSTSRIHSQFMMQHSLDYDYEYNEHRRHEPKNCGALSTNRDVGIGKWIKKSCNDTNGYVCLRNVDPSLPDSPEPIPTDYVKILNDSIKVVTQNMSWDAAKQHCERDGAKLASLRNEWSQAYVELMALKLNASLWIGMNKNQTAGYFRFIDGWRITFTKWGRGEPSSFRSCVIVDVNGNWITTSCNQNLNSICMKSTDVPPKESSDFPGFCPDDPETQMDTRQRNSWLQFRGFCYLFLTGRMKWPDASTGCVRHGGTLASITDPSEQEFIHSNIISFQDQSSFWIGLYKTHRGMWQWLDRSVVDYSNWQMDQPGDLTYGAIRVRDGRWATENQWYDRGYICKTAKVVNQQVTQTTVTPGMDPQTRGHVLLIVSLVIIAIVIGTLIALFLFKKSGHSLLIPKKLSTFDNPLFFNNERSKTDVVEIAEEENPGLVITL</sequence>
<dbReference type="Gene3D" id="2.80.10.50">
    <property type="match status" value="1"/>
</dbReference>
<dbReference type="InterPro" id="IPR018378">
    <property type="entry name" value="C-type_lectin_CS"/>
</dbReference>
<organism evidence="13 14">
    <name type="scientific">Gymnodraco acuticeps</name>
    <name type="common">Antarctic dragonfish</name>
    <dbReference type="NCBI Taxonomy" id="8218"/>
    <lineage>
        <taxon>Eukaryota</taxon>
        <taxon>Metazoa</taxon>
        <taxon>Chordata</taxon>
        <taxon>Craniata</taxon>
        <taxon>Vertebrata</taxon>
        <taxon>Euteleostomi</taxon>
        <taxon>Actinopterygii</taxon>
        <taxon>Neopterygii</taxon>
        <taxon>Teleostei</taxon>
        <taxon>Neoteleostei</taxon>
        <taxon>Acanthomorphata</taxon>
        <taxon>Eupercaria</taxon>
        <taxon>Perciformes</taxon>
        <taxon>Notothenioidei</taxon>
        <taxon>Bathydraconidae</taxon>
        <taxon>Gymnodraco</taxon>
    </lineage>
</organism>
<dbReference type="SMART" id="SM00059">
    <property type="entry name" value="FN2"/>
    <property type="match status" value="1"/>
</dbReference>
<name>A0A6P8TLI5_GYMAC</name>
<dbReference type="Proteomes" id="UP000515161">
    <property type="component" value="Unplaced"/>
</dbReference>
<keyword evidence="2 9" id="KW-0812">Transmembrane</keyword>
<dbReference type="InParanoid" id="A0A6P8TLI5"/>
<evidence type="ECO:0000256" key="3">
    <source>
        <dbReference type="ARBA" id="ARBA00022737"/>
    </source>
</evidence>
<protein>
    <submittedName>
        <fullName evidence="14">Macrophage mannose receptor 1-like isoform X1</fullName>
    </submittedName>
</protein>
<dbReference type="InterPro" id="IPR000562">
    <property type="entry name" value="FN_type2_dom"/>
</dbReference>
<proteinExistence type="predicted"/>
<feature type="domain" description="C-type lectin" evidence="11">
    <location>
        <begin position="1234"/>
        <end position="1346"/>
    </location>
</feature>
<keyword evidence="10" id="KW-0732">Signal</keyword>
<dbReference type="CDD" id="cd00037">
    <property type="entry name" value="CLECT"/>
    <property type="match status" value="7"/>
</dbReference>
<dbReference type="GO" id="GO:0016020">
    <property type="term" value="C:membrane"/>
    <property type="evidence" value="ECO:0007669"/>
    <property type="project" value="UniProtKB-SubCell"/>
</dbReference>
<keyword evidence="7" id="KW-0325">Glycoprotein</keyword>
<dbReference type="InterPro" id="IPR036943">
    <property type="entry name" value="FN_type2_sf"/>
</dbReference>
<evidence type="ECO:0000256" key="4">
    <source>
        <dbReference type="ARBA" id="ARBA00022989"/>
    </source>
</evidence>
<feature type="domain" description="C-type lectin" evidence="11">
    <location>
        <begin position="779"/>
        <end position="893"/>
    </location>
</feature>
<feature type="domain" description="C-type lectin" evidence="11">
    <location>
        <begin position="1087"/>
        <end position="1198"/>
    </location>
</feature>
<dbReference type="Gene3D" id="3.10.100.10">
    <property type="entry name" value="Mannose-Binding Protein A, subunit A"/>
    <property type="match status" value="8"/>
</dbReference>
<keyword evidence="3" id="KW-0677">Repeat</keyword>
<dbReference type="PROSITE" id="PS50041">
    <property type="entry name" value="C_TYPE_LECTIN_2"/>
    <property type="match status" value="8"/>
</dbReference>
<evidence type="ECO:0000259" key="12">
    <source>
        <dbReference type="PROSITE" id="PS51092"/>
    </source>
</evidence>
<feature type="domain" description="Fibronectin type-II" evidence="12">
    <location>
        <begin position="152"/>
        <end position="199"/>
    </location>
</feature>
<evidence type="ECO:0000256" key="7">
    <source>
        <dbReference type="ARBA" id="ARBA00023180"/>
    </source>
</evidence>
<dbReference type="FunFam" id="3.10.100.10:FF:000014">
    <property type="entry name" value="Macrophage mannose receptor 1"/>
    <property type="match status" value="1"/>
</dbReference>
<feature type="signal peptide" evidence="10">
    <location>
        <begin position="1"/>
        <end position="22"/>
    </location>
</feature>
<dbReference type="Pfam" id="PF00059">
    <property type="entry name" value="Lectin_C"/>
    <property type="match status" value="8"/>
</dbReference>
<comment type="caution">
    <text evidence="8">Lacks conserved residue(s) required for the propagation of feature annotation.</text>
</comment>
<keyword evidence="6 8" id="KW-1015">Disulfide bond</keyword>
<dbReference type="OrthoDB" id="6356110at2759"/>
<gene>
    <name evidence="14" type="primary">LOC117541839</name>
</gene>
<dbReference type="SUPFAM" id="SSF57440">
    <property type="entry name" value="Kringle-like"/>
    <property type="match status" value="1"/>
</dbReference>
<dbReference type="PROSITE" id="PS51092">
    <property type="entry name" value="FN2_2"/>
    <property type="match status" value="1"/>
</dbReference>
<feature type="domain" description="C-type lectin" evidence="11">
    <location>
        <begin position="634"/>
        <end position="751"/>
    </location>
</feature>
<dbReference type="RefSeq" id="XP_034064979.1">
    <property type="nucleotide sequence ID" value="XM_034209088.1"/>
</dbReference>